<reference evidence="1 2" key="1">
    <citation type="submission" date="2018-01" db="EMBL/GenBank/DDBJ databases">
        <title>Denitrification phenotypes of diverse strains of Pseudomonas stutzeri.</title>
        <authorList>
            <person name="Milligan D.A."/>
            <person name="Bergaust L."/>
            <person name="Bakken L.R."/>
            <person name="Frostegard A."/>
        </authorList>
    </citation>
    <scope>NUCLEOTIDE SEQUENCE [LARGE SCALE GENOMIC DNA]</scope>
    <source>
        <strain evidence="1 2">DSM 50238</strain>
    </source>
</reference>
<proteinExistence type="predicted"/>
<evidence type="ECO:0000313" key="1">
    <source>
        <dbReference type="EMBL" id="PNF76393.1"/>
    </source>
</evidence>
<comment type="caution">
    <text evidence="1">The sequence shown here is derived from an EMBL/GenBank/DDBJ whole genome shotgun (WGS) entry which is preliminary data.</text>
</comment>
<sequence>MTIAGQQNGLAVVVTVGAGGRIKTLPFTIETKPVFDGKSLLGNASVLRLSRHQQVSWPLTVKAVMNRRKNLDAYRHRTAQSQAKGQALQGFRPRWHVRDGIA</sequence>
<keyword evidence="2" id="KW-1185">Reference proteome</keyword>
<dbReference type="Proteomes" id="UP000235881">
    <property type="component" value="Unassembled WGS sequence"/>
</dbReference>
<accession>A0A8E2U3J4</accession>
<organism evidence="1 2">
    <name type="scientific">Stutzerimonas degradans</name>
    <dbReference type="NCBI Taxonomy" id="2968968"/>
    <lineage>
        <taxon>Bacteria</taxon>
        <taxon>Pseudomonadati</taxon>
        <taxon>Pseudomonadota</taxon>
        <taxon>Gammaproteobacteria</taxon>
        <taxon>Pseudomonadales</taxon>
        <taxon>Pseudomonadaceae</taxon>
        <taxon>Stutzerimonas</taxon>
    </lineage>
</organism>
<protein>
    <submittedName>
        <fullName evidence="1">Uncharacterized protein</fullName>
    </submittedName>
</protein>
<dbReference type="EMBL" id="POUK01000004">
    <property type="protein sequence ID" value="PNF76393.1"/>
    <property type="molecule type" value="Genomic_DNA"/>
</dbReference>
<evidence type="ECO:0000313" key="2">
    <source>
        <dbReference type="Proteomes" id="UP000235881"/>
    </source>
</evidence>
<name>A0A8E2U3J4_9GAMM</name>
<dbReference type="AlphaFoldDB" id="A0A8E2U3J4"/>
<gene>
    <name evidence="1" type="ORF">CXK95_13420</name>
</gene>